<keyword evidence="9 10" id="KW-1208">Phospholipid metabolism</keyword>
<dbReference type="AlphaFoldDB" id="A0AA43UDD4"/>
<keyword evidence="6 10" id="KW-0443">Lipid metabolism</keyword>
<protein>
    <recommendedName>
        <fullName evidence="10">Glycerol-3-phosphate acyltransferase</fullName>
    </recommendedName>
    <alternativeName>
        <fullName evidence="10">Acyl-PO4 G3P acyltransferase</fullName>
    </alternativeName>
    <alternativeName>
        <fullName evidence="10">Acyl-phosphate--glycerol-3-phosphate acyltransferase</fullName>
    </alternativeName>
    <alternativeName>
        <fullName evidence="10">G3P acyltransferase</fullName>
        <shortName evidence="10">GPAT</shortName>
        <ecNumber evidence="10">2.3.1.275</ecNumber>
    </alternativeName>
    <alternativeName>
        <fullName evidence="10">Lysophosphatidic acid synthase</fullName>
        <shortName evidence="10">LPA synthase</shortName>
    </alternativeName>
</protein>
<evidence type="ECO:0000256" key="9">
    <source>
        <dbReference type="ARBA" id="ARBA00023264"/>
    </source>
</evidence>
<dbReference type="EC" id="2.3.1.275" evidence="10"/>
<dbReference type="InterPro" id="IPR003811">
    <property type="entry name" value="G3P_acylTferase_PlsY"/>
</dbReference>
<comment type="pathway">
    <text evidence="10">Lipid metabolism; phospholipid metabolism.</text>
</comment>
<evidence type="ECO:0000256" key="1">
    <source>
        <dbReference type="ARBA" id="ARBA00022475"/>
    </source>
</evidence>
<dbReference type="Pfam" id="PF02660">
    <property type="entry name" value="G3P_acyltransf"/>
    <property type="match status" value="1"/>
</dbReference>
<dbReference type="NCBIfam" id="TIGR00023">
    <property type="entry name" value="glycerol-3-phosphate 1-O-acyltransferase PlsY"/>
    <property type="match status" value="1"/>
</dbReference>
<dbReference type="GO" id="GO:0043772">
    <property type="term" value="F:acyl-phosphate glycerol-3-phosphate acyltransferase activity"/>
    <property type="evidence" value="ECO:0007669"/>
    <property type="project" value="UniProtKB-UniRule"/>
</dbReference>
<evidence type="ECO:0000256" key="3">
    <source>
        <dbReference type="ARBA" id="ARBA00022679"/>
    </source>
</evidence>
<dbReference type="Proteomes" id="UP001171751">
    <property type="component" value="Unassembled WGS sequence"/>
</dbReference>
<comment type="caution">
    <text evidence="11">The sequence shown here is derived from an EMBL/GenBank/DDBJ whole genome shotgun (WGS) entry which is preliminary data.</text>
</comment>
<evidence type="ECO:0000256" key="8">
    <source>
        <dbReference type="ARBA" id="ARBA00023209"/>
    </source>
</evidence>
<evidence type="ECO:0000256" key="4">
    <source>
        <dbReference type="ARBA" id="ARBA00022692"/>
    </source>
</evidence>
<keyword evidence="12" id="KW-1185">Reference proteome</keyword>
<keyword evidence="11" id="KW-0012">Acyltransferase</keyword>
<feature type="transmembrane region" description="Helical" evidence="10">
    <location>
        <begin position="54"/>
        <end position="74"/>
    </location>
</feature>
<keyword evidence="7 10" id="KW-0472">Membrane</keyword>
<comment type="similarity">
    <text evidence="10">Belongs to the PlsY family.</text>
</comment>
<evidence type="ECO:0000256" key="6">
    <source>
        <dbReference type="ARBA" id="ARBA00023098"/>
    </source>
</evidence>
<accession>A0AA43UDD4</accession>
<comment type="subunit">
    <text evidence="10">Probably interacts with PlsX.</text>
</comment>
<dbReference type="PANTHER" id="PTHR30309">
    <property type="entry name" value="INNER MEMBRANE PROTEIN YGIH"/>
    <property type="match status" value="1"/>
</dbReference>
<dbReference type="SMART" id="SM01207">
    <property type="entry name" value="G3P_acyltransf"/>
    <property type="match status" value="1"/>
</dbReference>
<keyword evidence="5 10" id="KW-1133">Transmembrane helix</keyword>
<keyword evidence="8 10" id="KW-0594">Phospholipid biosynthesis</keyword>
<name>A0AA43UDD4_9LACT</name>
<dbReference type="GO" id="GO:0008654">
    <property type="term" value="P:phospholipid biosynthetic process"/>
    <property type="evidence" value="ECO:0007669"/>
    <property type="project" value="UniProtKB-UniRule"/>
</dbReference>
<evidence type="ECO:0000256" key="5">
    <source>
        <dbReference type="ARBA" id="ARBA00022989"/>
    </source>
</evidence>
<evidence type="ECO:0000313" key="11">
    <source>
        <dbReference type="EMBL" id="MDO5457884.1"/>
    </source>
</evidence>
<keyword evidence="3 10" id="KW-0808">Transferase</keyword>
<comment type="subcellular location">
    <subcellularLocation>
        <location evidence="10">Cell membrane</location>
        <topology evidence="10">Multi-pass membrane protein</topology>
    </subcellularLocation>
</comment>
<gene>
    <name evidence="10 11" type="primary">plsY</name>
    <name evidence="11" type="ORF">Q4F26_06000</name>
</gene>
<organism evidence="11 12">
    <name type="scientific">Atopococcus tabaci</name>
    <dbReference type="NCBI Taxonomy" id="269774"/>
    <lineage>
        <taxon>Bacteria</taxon>
        <taxon>Bacillati</taxon>
        <taxon>Bacillota</taxon>
        <taxon>Bacilli</taxon>
        <taxon>Lactobacillales</taxon>
        <taxon>Carnobacteriaceae</taxon>
        <taxon>Atopococcus</taxon>
    </lineage>
</organism>
<feature type="transmembrane region" description="Helical" evidence="10">
    <location>
        <begin position="146"/>
        <end position="174"/>
    </location>
</feature>
<evidence type="ECO:0000256" key="7">
    <source>
        <dbReference type="ARBA" id="ARBA00023136"/>
    </source>
</evidence>
<proteinExistence type="inferred from homology"/>
<dbReference type="EMBL" id="JAUNQW010000030">
    <property type="protein sequence ID" value="MDO5457884.1"/>
    <property type="molecule type" value="Genomic_DNA"/>
</dbReference>
<dbReference type="GO" id="GO:0005886">
    <property type="term" value="C:plasma membrane"/>
    <property type="evidence" value="ECO:0007669"/>
    <property type="project" value="UniProtKB-SubCell"/>
</dbReference>
<keyword evidence="4 10" id="KW-0812">Transmembrane</keyword>
<feature type="transmembrane region" description="Helical" evidence="10">
    <location>
        <begin position="80"/>
        <end position="99"/>
    </location>
</feature>
<keyword evidence="1 10" id="KW-1003">Cell membrane</keyword>
<reference evidence="11" key="1">
    <citation type="submission" date="2023-07" db="EMBL/GenBank/DDBJ databases">
        <title>Between Cages and Wild: Unraveling the Impact of Captivity on Animal Microbiomes and Antimicrobial Resistance.</title>
        <authorList>
            <person name="Schmartz G.P."/>
            <person name="Rehner J."/>
            <person name="Schuff M.J."/>
            <person name="Becker S.L."/>
            <person name="Kravczyk M."/>
            <person name="Gurevich A."/>
            <person name="Francke R."/>
            <person name="Mueller R."/>
            <person name="Keller V."/>
            <person name="Keller A."/>
        </authorList>
    </citation>
    <scope>NUCLEOTIDE SEQUENCE</scope>
    <source>
        <strain evidence="11">S39M_St_73</strain>
    </source>
</reference>
<evidence type="ECO:0000313" key="12">
    <source>
        <dbReference type="Proteomes" id="UP001171751"/>
    </source>
</evidence>
<sequence length="204" mass="22695">MLNILIFLISYLLGSISSGLFIGKLFYKVDIREHGSHNTGTTNAWRVLGPKAGIATFLVDFLKGALAYSLAVWLNTDWNPFIFGLAAILGHTYPIFTGFKGGKAVATSAGVAFAYQPLFLFFNFPIVFGLVLYLTSTVSVASMAAVVSAFIIALLLKDWILVIMTGFLLVFIFYRHKDNIQRIKEGKESIIPWGLNYQRKKNKK</sequence>
<dbReference type="HAMAP" id="MF_01043">
    <property type="entry name" value="PlsY"/>
    <property type="match status" value="1"/>
</dbReference>
<feature type="transmembrane region" description="Helical" evidence="10">
    <location>
        <begin position="6"/>
        <end position="27"/>
    </location>
</feature>
<dbReference type="PANTHER" id="PTHR30309:SF0">
    <property type="entry name" value="GLYCEROL-3-PHOSPHATE ACYLTRANSFERASE-RELATED"/>
    <property type="match status" value="1"/>
</dbReference>
<evidence type="ECO:0000256" key="2">
    <source>
        <dbReference type="ARBA" id="ARBA00022516"/>
    </source>
</evidence>
<evidence type="ECO:0000256" key="10">
    <source>
        <dbReference type="HAMAP-Rule" id="MF_01043"/>
    </source>
</evidence>
<comment type="catalytic activity">
    <reaction evidence="10">
        <text>an acyl phosphate + sn-glycerol 3-phosphate = a 1-acyl-sn-glycero-3-phosphate + phosphate</text>
        <dbReference type="Rhea" id="RHEA:34075"/>
        <dbReference type="ChEBI" id="CHEBI:43474"/>
        <dbReference type="ChEBI" id="CHEBI:57597"/>
        <dbReference type="ChEBI" id="CHEBI:57970"/>
        <dbReference type="ChEBI" id="CHEBI:59918"/>
        <dbReference type="EC" id="2.3.1.275"/>
    </reaction>
</comment>
<feature type="transmembrane region" description="Helical" evidence="10">
    <location>
        <begin position="111"/>
        <end position="134"/>
    </location>
</feature>
<comment type="function">
    <text evidence="10">Catalyzes the transfer of an acyl group from acyl-phosphate (acyl-PO(4)) to glycerol-3-phosphate (G3P) to form lysophosphatidic acid (LPA). This enzyme utilizes acyl-phosphate as fatty acyl donor, but not acyl-CoA or acyl-ACP.</text>
</comment>
<keyword evidence="2 10" id="KW-0444">Lipid biosynthesis</keyword>